<dbReference type="EMBL" id="BGZK01000477">
    <property type="protein sequence ID" value="GBP46127.1"/>
    <property type="molecule type" value="Genomic_DNA"/>
</dbReference>
<sequence>MRGQTSPLVESETKVTLAAHRPARRRSIGIHRAPPAPAGGECFRRVKNECRKNNNLERRNPRNAAPPPHGAGSSPRFPELSLRLIAPAPDFSGLNTRKVYWLKFTA</sequence>
<protein>
    <submittedName>
        <fullName evidence="2">Uncharacterized protein</fullName>
    </submittedName>
</protein>
<gene>
    <name evidence="2" type="ORF">EVAR_26572_1</name>
</gene>
<organism evidence="2 3">
    <name type="scientific">Eumeta variegata</name>
    <name type="common">Bagworm moth</name>
    <name type="synonym">Eumeta japonica</name>
    <dbReference type="NCBI Taxonomy" id="151549"/>
    <lineage>
        <taxon>Eukaryota</taxon>
        <taxon>Metazoa</taxon>
        <taxon>Ecdysozoa</taxon>
        <taxon>Arthropoda</taxon>
        <taxon>Hexapoda</taxon>
        <taxon>Insecta</taxon>
        <taxon>Pterygota</taxon>
        <taxon>Neoptera</taxon>
        <taxon>Endopterygota</taxon>
        <taxon>Lepidoptera</taxon>
        <taxon>Glossata</taxon>
        <taxon>Ditrysia</taxon>
        <taxon>Tineoidea</taxon>
        <taxon>Psychidae</taxon>
        <taxon>Oiketicinae</taxon>
        <taxon>Eumeta</taxon>
    </lineage>
</organism>
<reference evidence="2 3" key="1">
    <citation type="journal article" date="2019" name="Commun. Biol.">
        <title>The bagworm genome reveals a unique fibroin gene that provides high tensile strength.</title>
        <authorList>
            <person name="Kono N."/>
            <person name="Nakamura H."/>
            <person name="Ohtoshi R."/>
            <person name="Tomita M."/>
            <person name="Numata K."/>
            <person name="Arakawa K."/>
        </authorList>
    </citation>
    <scope>NUCLEOTIDE SEQUENCE [LARGE SCALE GENOMIC DNA]</scope>
</reference>
<accession>A0A4C1W7N7</accession>
<evidence type="ECO:0000256" key="1">
    <source>
        <dbReference type="SAM" id="MobiDB-lite"/>
    </source>
</evidence>
<feature type="region of interest" description="Disordered" evidence="1">
    <location>
        <begin position="1"/>
        <end position="77"/>
    </location>
</feature>
<evidence type="ECO:0000313" key="3">
    <source>
        <dbReference type="Proteomes" id="UP000299102"/>
    </source>
</evidence>
<evidence type="ECO:0000313" key="2">
    <source>
        <dbReference type="EMBL" id="GBP46127.1"/>
    </source>
</evidence>
<feature type="compositionally biased region" description="Basic and acidic residues" evidence="1">
    <location>
        <begin position="42"/>
        <end position="60"/>
    </location>
</feature>
<proteinExistence type="predicted"/>
<comment type="caution">
    <text evidence="2">The sequence shown here is derived from an EMBL/GenBank/DDBJ whole genome shotgun (WGS) entry which is preliminary data.</text>
</comment>
<name>A0A4C1W7N7_EUMVA</name>
<keyword evidence="3" id="KW-1185">Reference proteome</keyword>
<dbReference type="AlphaFoldDB" id="A0A4C1W7N7"/>
<dbReference type="Proteomes" id="UP000299102">
    <property type="component" value="Unassembled WGS sequence"/>
</dbReference>